<evidence type="ECO:0000256" key="1">
    <source>
        <dbReference type="SAM" id="MobiDB-lite"/>
    </source>
</evidence>
<keyword evidence="3" id="KW-1185">Reference proteome</keyword>
<sequence>MHPQSLFDALVREHERATAQRVREHQLTLRRRERSLPSARVRSAAPRHQRSVRAAVA</sequence>
<dbReference type="AlphaFoldDB" id="A0A511YW54"/>
<dbReference type="RefSeq" id="WP_186814466.1">
    <property type="nucleotide sequence ID" value="NZ_BJYK01000001.1"/>
</dbReference>
<protein>
    <submittedName>
        <fullName evidence="2">Uncharacterized protein</fullName>
    </submittedName>
</protein>
<organism evidence="2 3">
    <name type="scientific">Actinotalea fermentans</name>
    <dbReference type="NCBI Taxonomy" id="43671"/>
    <lineage>
        <taxon>Bacteria</taxon>
        <taxon>Bacillati</taxon>
        <taxon>Actinomycetota</taxon>
        <taxon>Actinomycetes</taxon>
        <taxon>Micrococcales</taxon>
        <taxon>Cellulomonadaceae</taxon>
        <taxon>Actinotalea</taxon>
    </lineage>
</organism>
<comment type="caution">
    <text evidence="2">The sequence shown here is derived from an EMBL/GenBank/DDBJ whole genome shotgun (WGS) entry which is preliminary data.</text>
</comment>
<accession>A0A511YW54</accession>
<gene>
    <name evidence="2" type="ORF">AFE02nite_11780</name>
</gene>
<reference evidence="2 3" key="1">
    <citation type="submission" date="2019-07" db="EMBL/GenBank/DDBJ databases">
        <title>Whole genome shotgun sequence of Actinotalea fermentans NBRC 105374.</title>
        <authorList>
            <person name="Hosoyama A."/>
            <person name="Uohara A."/>
            <person name="Ohji S."/>
            <person name="Ichikawa N."/>
        </authorList>
    </citation>
    <scope>NUCLEOTIDE SEQUENCE [LARGE SCALE GENOMIC DNA]</scope>
    <source>
        <strain evidence="2 3">NBRC 105374</strain>
    </source>
</reference>
<evidence type="ECO:0000313" key="3">
    <source>
        <dbReference type="Proteomes" id="UP000321484"/>
    </source>
</evidence>
<name>A0A511YW54_9CELL</name>
<proteinExistence type="predicted"/>
<feature type="region of interest" description="Disordered" evidence="1">
    <location>
        <begin position="33"/>
        <end position="57"/>
    </location>
</feature>
<dbReference type="Proteomes" id="UP000321484">
    <property type="component" value="Unassembled WGS sequence"/>
</dbReference>
<dbReference type="EMBL" id="BJYK01000001">
    <property type="protein sequence ID" value="GEN79444.1"/>
    <property type="molecule type" value="Genomic_DNA"/>
</dbReference>
<evidence type="ECO:0000313" key="2">
    <source>
        <dbReference type="EMBL" id="GEN79444.1"/>
    </source>
</evidence>